<name>Q0CBB0_ASPTN</name>
<keyword evidence="1" id="KW-0472">Membrane</keyword>
<dbReference type="VEuPathDB" id="FungiDB:ATEG_09024"/>
<accession>Q0CBB0</accession>
<dbReference type="Proteomes" id="UP000007963">
    <property type="component" value="Unassembled WGS sequence"/>
</dbReference>
<dbReference type="GeneID" id="4353645"/>
<gene>
    <name evidence="2" type="ORF">ATEG_09024</name>
</gene>
<keyword evidence="1" id="KW-1133">Transmembrane helix</keyword>
<dbReference type="AlphaFoldDB" id="Q0CBB0"/>
<dbReference type="EMBL" id="CH476607">
    <property type="protein sequence ID" value="EAU30161.1"/>
    <property type="molecule type" value="Genomic_DNA"/>
</dbReference>
<evidence type="ECO:0000313" key="3">
    <source>
        <dbReference type="Proteomes" id="UP000007963"/>
    </source>
</evidence>
<sequence length="368" mass="41990">MGHPHVVDFQAIAVIVSQLSPPAEDNILWQLGGELTLVALGRFTSMWSPLNQFSRCLEIGSGWFHLQFHLRFCSVTPSPNYSKSSKLDGLRLDRDGGKLEALLGSLQTTIAERRHCIIVHISTHSRLPVYIILILSDKPVRDIAAGFLVPAMRKQGIFAGIAVFQHVLHQILLEWHEEWTAVLDRFINSSNGIEISTVLSPNNRERLMFDTSLSQNYHYFMIIQLLQIFSSWMKEAEESSSGTPNYDFCSRSLKRLHAQSTLFEMHLFDSDELQKTQTSFFISMVIISFVKYAFSGFGLWIVNWRQKREGQGTVEEGRMLAFGLLPEGENLRSREISSPRTVQNGLRKYSANLQRQLDQIYGTRNSHI</sequence>
<proteinExistence type="predicted"/>
<dbReference type="HOGENOM" id="CLU_752238_0_0_1"/>
<evidence type="ECO:0000313" key="2">
    <source>
        <dbReference type="EMBL" id="EAU30161.1"/>
    </source>
</evidence>
<feature type="transmembrane region" description="Helical" evidence="1">
    <location>
        <begin position="280"/>
        <end position="302"/>
    </location>
</feature>
<reference evidence="3" key="1">
    <citation type="submission" date="2005-09" db="EMBL/GenBank/DDBJ databases">
        <title>Annotation of the Aspergillus terreus NIH2624 genome.</title>
        <authorList>
            <person name="Birren B.W."/>
            <person name="Lander E.S."/>
            <person name="Galagan J.E."/>
            <person name="Nusbaum C."/>
            <person name="Devon K."/>
            <person name="Henn M."/>
            <person name="Ma L.-J."/>
            <person name="Jaffe D.B."/>
            <person name="Butler J."/>
            <person name="Alvarez P."/>
            <person name="Gnerre S."/>
            <person name="Grabherr M."/>
            <person name="Kleber M."/>
            <person name="Mauceli E.W."/>
            <person name="Brockman W."/>
            <person name="Rounsley S."/>
            <person name="Young S.K."/>
            <person name="LaButti K."/>
            <person name="Pushparaj V."/>
            <person name="DeCaprio D."/>
            <person name="Crawford M."/>
            <person name="Koehrsen M."/>
            <person name="Engels R."/>
            <person name="Montgomery P."/>
            <person name="Pearson M."/>
            <person name="Howarth C."/>
            <person name="Larson L."/>
            <person name="Luoma S."/>
            <person name="White J."/>
            <person name="Alvarado L."/>
            <person name="Kodira C.D."/>
            <person name="Zeng Q."/>
            <person name="Oleary S."/>
            <person name="Yandava C."/>
            <person name="Denning D.W."/>
            <person name="Nierman W.C."/>
            <person name="Milne T."/>
            <person name="Madden K."/>
        </authorList>
    </citation>
    <scope>NUCLEOTIDE SEQUENCE [LARGE SCALE GENOMIC DNA]</scope>
    <source>
        <strain evidence="3">NIH 2624 / FGSC A1156</strain>
    </source>
</reference>
<dbReference type="OrthoDB" id="426293at2759"/>
<evidence type="ECO:0000256" key="1">
    <source>
        <dbReference type="SAM" id="Phobius"/>
    </source>
</evidence>
<dbReference type="RefSeq" id="XP_001217646.1">
    <property type="nucleotide sequence ID" value="XM_001217645.1"/>
</dbReference>
<organism evidence="2 3">
    <name type="scientific">Aspergillus terreus (strain NIH 2624 / FGSC A1156)</name>
    <dbReference type="NCBI Taxonomy" id="341663"/>
    <lineage>
        <taxon>Eukaryota</taxon>
        <taxon>Fungi</taxon>
        <taxon>Dikarya</taxon>
        <taxon>Ascomycota</taxon>
        <taxon>Pezizomycotina</taxon>
        <taxon>Eurotiomycetes</taxon>
        <taxon>Eurotiomycetidae</taxon>
        <taxon>Eurotiales</taxon>
        <taxon>Aspergillaceae</taxon>
        <taxon>Aspergillus</taxon>
        <taxon>Aspergillus subgen. Circumdati</taxon>
    </lineage>
</organism>
<protein>
    <submittedName>
        <fullName evidence="2">Uncharacterized protein</fullName>
    </submittedName>
</protein>
<keyword evidence="1" id="KW-0812">Transmembrane</keyword>